<dbReference type="Proteomes" id="UP000295278">
    <property type="component" value="Unassembled WGS sequence"/>
</dbReference>
<dbReference type="PANTHER" id="PTHR44520:SF2">
    <property type="entry name" value="RESPONSE REGULATOR RCP1"/>
    <property type="match status" value="1"/>
</dbReference>
<dbReference type="RefSeq" id="WP_131908763.1">
    <property type="nucleotide sequence ID" value="NZ_SMFM01000002.1"/>
</dbReference>
<feature type="modified residue" description="4-aspartylphosphate" evidence="1">
    <location>
        <position position="61"/>
    </location>
</feature>
<sequence length="140" mass="16185">MRNYNILLVDSCKTDIEYTKNAFSVLDIKHTLYTAETEIQAWAMLQGNNKLTPLPEILIIDINEEGINGIDLLRKIRIHPDLKSILVFVITAADNEENRIAAINLNIAGYFRKPIEKKNFPDFFSILNDYWNLVEFPSKK</sequence>
<dbReference type="Pfam" id="PF00072">
    <property type="entry name" value="Response_reg"/>
    <property type="match status" value="1"/>
</dbReference>
<dbReference type="PANTHER" id="PTHR44520">
    <property type="entry name" value="RESPONSE REGULATOR RCP1-RELATED"/>
    <property type="match status" value="1"/>
</dbReference>
<dbReference type="GO" id="GO:0000160">
    <property type="term" value="P:phosphorelay signal transduction system"/>
    <property type="evidence" value="ECO:0007669"/>
    <property type="project" value="InterPro"/>
</dbReference>
<protein>
    <submittedName>
        <fullName evidence="3">Response regulator</fullName>
    </submittedName>
</protein>
<comment type="caution">
    <text evidence="3">The sequence shown here is derived from an EMBL/GenBank/DDBJ whole genome shotgun (WGS) entry which is preliminary data.</text>
</comment>
<dbReference type="InterPro" id="IPR001789">
    <property type="entry name" value="Sig_transdc_resp-reg_receiver"/>
</dbReference>
<name>A0A4V2YUH1_9FLAO</name>
<dbReference type="Gene3D" id="3.40.50.2300">
    <property type="match status" value="1"/>
</dbReference>
<keyword evidence="1" id="KW-0597">Phosphoprotein</keyword>
<dbReference type="EMBL" id="SMFM01000002">
    <property type="protein sequence ID" value="TDD76967.1"/>
    <property type="molecule type" value="Genomic_DNA"/>
</dbReference>
<reference evidence="3 4" key="1">
    <citation type="submission" date="2019-03" db="EMBL/GenBank/DDBJ databases">
        <title>Flavobacterium AT-3-2 sp. nov., isolated from arctic soil.</title>
        <authorList>
            <person name="Chaudhary D.K."/>
        </authorList>
    </citation>
    <scope>NUCLEOTIDE SEQUENCE [LARGE SCALE GENOMIC DNA]</scope>
    <source>
        <strain evidence="3 4">AT-3-2</strain>
    </source>
</reference>
<dbReference type="AlphaFoldDB" id="A0A4V2YUH1"/>
<accession>A0A4V2YUH1</accession>
<dbReference type="SMART" id="SM00448">
    <property type="entry name" value="REC"/>
    <property type="match status" value="1"/>
</dbReference>
<dbReference type="InterPro" id="IPR052893">
    <property type="entry name" value="TCS_response_regulator"/>
</dbReference>
<evidence type="ECO:0000313" key="3">
    <source>
        <dbReference type="EMBL" id="TDD76967.1"/>
    </source>
</evidence>
<keyword evidence="4" id="KW-1185">Reference proteome</keyword>
<evidence type="ECO:0000256" key="1">
    <source>
        <dbReference type="PROSITE-ProRule" id="PRU00169"/>
    </source>
</evidence>
<evidence type="ECO:0000313" key="4">
    <source>
        <dbReference type="Proteomes" id="UP000295278"/>
    </source>
</evidence>
<gene>
    <name evidence="3" type="ORF">E0F89_05040</name>
</gene>
<evidence type="ECO:0000259" key="2">
    <source>
        <dbReference type="PROSITE" id="PS50110"/>
    </source>
</evidence>
<dbReference type="InterPro" id="IPR011006">
    <property type="entry name" value="CheY-like_superfamily"/>
</dbReference>
<dbReference type="SUPFAM" id="SSF52172">
    <property type="entry name" value="CheY-like"/>
    <property type="match status" value="1"/>
</dbReference>
<proteinExistence type="predicted"/>
<dbReference type="PROSITE" id="PS50110">
    <property type="entry name" value="RESPONSE_REGULATORY"/>
    <property type="match status" value="1"/>
</dbReference>
<dbReference type="OrthoDB" id="7631574at2"/>
<feature type="domain" description="Response regulatory" evidence="2">
    <location>
        <begin position="5"/>
        <end position="128"/>
    </location>
</feature>
<organism evidence="3 4">
    <name type="scientific">Flavobacterium caseinilyticum</name>
    <dbReference type="NCBI Taxonomy" id="2541732"/>
    <lineage>
        <taxon>Bacteria</taxon>
        <taxon>Pseudomonadati</taxon>
        <taxon>Bacteroidota</taxon>
        <taxon>Flavobacteriia</taxon>
        <taxon>Flavobacteriales</taxon>
        <taxon>Flavobacteriaceae</taxon>
        <taxon>Flavobacterium</taxon>
    </lineage>
</organism>